<dbReference type="RefSeq" id="WP_231912992.1">
    <property type="nucleotide sequence ID" value="NZ_LT837803.1"/>
</dbReference>
<comment type="similarity">
    <text evidence="9">Belongs to the glycosyltransferase 9 family.</text>
</comment>
<dbReference type="InterPro" id="IPR051199">
    <property type="entry name" value="LPS_LOS_Heptosyltrfase"/>
</dbReference>
<dbReference type="PANTHER" id="PTHR30160">
    <property type="entry name" value="TETRAACYLDISACCHARIDE 4'-KINASE-RELATED"/>
    <property type="match status" value="1"/>
</dbReference>
<keyword evidence="4" id="KW-0997">Cell inner membrane</keyword>
<keyword evidence="8" id="KW-0472">Membrane</keyword>
<evidence type="ECO:0000256" key="13">
    <source>
        <dbReference type="ARBA" id="ARBA00049201"/>
    </source>
</evidence>
<dbReference type="InterPro" id="IPR011908">
    <property type="entry name" value="LipoPS_heptosylTferase-I"/>
</dbReference>
<name>A0A7Z7HV81_9PROT</name>
<dbReference type="CDD" id="cd03789">
    <property type="entry name" value="GT9_LPS_heptosyltransferase"/>
    <property type="match status" value="1"/>
</dbReference>
<dbReference type="EMBL" id="LT837803">
    <property type="protein sequence ID" value="SMB32160.1"/>
    <property type="molecule type" value="Genomic_DNA"/>
</dbReference>
<dbReference type="Gene3D" id="3.40.50.2000">
    <property type="entry name" value="Glycogen Phosphorylase B"/>
    <property type="match status" value="2"/>
</dbReference>
<comment type="catalytic activity">
    <reaction evidence="13">
        <text>an alpha-Kdo-(2-&gt;4)-alpha-Kdo-(2-&gt;6)-lipid A + ADP-L-glycero-beta-D-manno-heptose = an L-alpha-D-Hep-(1-&gt;5)-[alpha-Kdo-(2-&gt;4)]-alpha-Kdo-(2-&gt;6)-lipid A + ADP + H(+)</text>
        <dbReference type="Rhea" id="RHEA:74067"/>
        <dbReference type="ChEBI" id="CHEBI:15378"/>
        <dbReference type="ChEBI" id="CHEBI:61506"/>
        <dbReference type="ChEBI" id="CHEBI:176431"/>
        <dbReference type="ChEBI" id="CHEBI:193068"/>
        <dbReference type="ChEBI" id="CHEBI:456216"/>
        <dbReference type="EC" id="2.4.99.23"/>
    </reaction>
</comment>
<sequence length="355" mass="37321">MPPSSSRRNAATLPPTHAAPTLPAAPRAILLVKTSSLGDVVHNLPVASDLRRHFPQAQIDWVVEETFADIPRLHPAVRRVIPVALRRWRKRLLQPATWGEIAAARRALRREAYDLVLDTQGLLKSAVLTSQTRLAPHGRRCGHAAESAREPIAARCYDTGYAIPKNVHAVERNRWLAAAACNYPPDLPLDYGLAALPASVPEAWHDGAAYAVLLTATSRDDKLWPEAHWHALIGALAAQGLQCILPAGSAGERSRAERLAATIPAGAARVAPPLSIAELAGLCAGAALVVGVDTGLTHLAAALARPTLALFCASNPQLTGVYTGDPPASPAINLGAAGQPPSAFAVIDAALAMLG</sequence>
<dbReference type="GO" id="GO:0005886">
    <property type="term" value="C:plasma membrane"/>
    <property type="evidence" value="ECO:0007669"/>
    <property type="project" value="UniProtKB-SubCell"/>
</dbReference>
<evidence type="ECO:0000256" key="11">
    <source>
        <dbReference type="ARBA" id="ARBA00044190"/>
    </source>
</evidence>
<evidence type="ECO:0000256" key="2">
    <source>
        <dbReference type="ARBA" id="ARBA00004713"/>
    </source>
</evidence>
<evidence type="ECO:0000256" key="7">
    <source>
        <dbReference type="ARBA" id="ARBA00022985"/>
    </source>
</evidence>
<evidence type="ECO:0000256" key="12">
    <source>
        <dbReference type="ARBA" id="ARBA00044330"/>
    </source>
</evidence>
<dbReference type="EC" id="2.4.99.23" evidence="10"/>
<dbReference type="GO" id="GO:0009244">
    <property type="term" value="P:lipopolysaccharide core region biosynthetic process"/>
    <property type="evidence" value="ECO:0007669"/>
    <property type="project" value="InterPro"/>
</dbReference>
<keyword evidence="15" id="KW-1185">Reference proteome</keyword>
<comment type="pathway">
    <text evidence="2">Bacterial outer membrane biogenesis; LPS core biosynthesis.</text>
</comment>
<dbReference type="InterPro" id="IPR002201">
    <property type="entry name" value="Glyco_trans_9"/>
</dbReference>
<dbReference type="PANTHER" id="PTHR30160:SF19">
    <property type="entry name" value="LIPOPOLYSACCHARIDE HEPTOSYLTRANSFERASE 1"/>
    <property type="match status" value="1"/>
</dbReference>
<evidence type="ECO:0000256" key="3">
    <source>
        <dbReference type="ARBA" id="ARBA00022475"/>
    </source>
</evidence>
<proteinExistence type="inferred from homology"/>
<dbReference type="GO" id="GO:0008713">
    <property type="term" value="F:ADP-heptose-lipopolysaccharide heptosyltransferase activity"/>
    <property type="evidence" value="ECO:0007669"/>
    <property type="project" value="TreeGrafter"/>
</dbReference>
<keyword evidence="7" id="KW-0448">Lipopolysaccharide biosynthesis</keyword>
<evidence type="ECO:0000256" key="1">
    <source>
        <dbReference type="ARBA" id="ARBA00004515"/>
    </source>
</evidence>
<evidence type="ECO:0000256" key="10">
    <source>
        <dbReference type="ARBA" id="ARBA00044041"/>
    </source>
</evidence>
<keyword evidence="6 14" id="KW-0808">Transferase</keyword>
<gene>
    <name evidence="14" type="primary">rfaC</name>
    <name evidence="14" type="ORF">SDENCHOL_21296</name>
</gene>
<evidence type="ECO:0000313" key="15">
    <source>
        <dbReference type="Proteomes" id="UP000242886"/>
    </source>
</evidence>
<accession>A0A7Z7HV81</accession>
<reference evidence="14" key="1">
    <citation type="submission" date="2017-03" db="EMBL/GenBank/DDBJ databases">
        <authorList>
            <consortium name="AG Boll"/>
        </authorList>
    </citation>
    <scope>NUCLEOTIDE SEQUENCE [LARGE SCALE GENOMIC DNA]</scope>
    <source>
        <strain evidence="14">Chol</strain>
    </source>
</reference>
<evidence type="ECO:0000313" key="14">
    <source>
        <dbReference type="EMBL" id="SMB32160.1"/>
    </source>
</evidence>
<keyword evidence="5" id="KW-0328">Glycosyltransferase</keyword>
<evidence type="ECO:0000256" key="5">
    <source>
        <dbReference type="ARBA" id="ARBA00022676"/>
    </source>
</evidence>
<dbReference type="NCBIfam" id="TIGR02193">
    <property type="entry name" value="heptsyl_trn_I"/>
    <property type="match status" value="1"/>
</dbReference>
<organism evidence="14 15">
    <name type="scientific">Sterolibacterium denitrificans</name>
    <dbReference type="NCBI Taxonomy" id="157592"/>
    <lineage>
        <taxon>Bacteria</taxon>
        <taxon>Pseudomonadati</taxon>
        <taxon>Pseudomonadota</taxon>
        <taxon>Betaproteobacteria</taxon>
        <taxon>Nitrosomonadales</taxon>
        <taxon>Sterolibacteriaceae</taxon>
        <taxon>Sterolibacterium</taxon>
    </lineage>
</organism>
<keyword evidence="3" id="KW-1003">Cell membrane</keyword>
<dbReference type="Pfam" id="PF01075">
    <property type="entry name" value="Glyco_transf_9"/>
    <property type="match status" value="1"/>
</dbReference>
<evidence type="ECO:0000256" key="8">
    <source>
        <dbReference type="ARBA" id="ARBA00023136"/>
    </source>
</evidence>
<dbReference type="AlphaFoldDB" id="A0A7Z7HV81"/>
<evidence type="ECO:0000256" key="9">
    <source>
        <dbReference type="ARBA" id="ARBA00043995"/>
    </source>
</evidence>
<dbReference type="GO" id="GO:0005829">
    <property type="term" value="C:cytosol"/>
    <property type="evidence" value="ECO:0007669"/>
    <property type="project" value="TreeGrafter"/>
</dbReference>
<evidence type="ECO:0000256" key="6">
    <source>
        <dbReference type="ARBA" id="ARBA00022679"/>
    </source>
</evidence>
<comment type="subcellular location">
    <subcellularLocation>
        <location evidence="1">Cell inner membrane</location>
        <topology evidence="1">Peripheral membrane protein</topology>
        <orientation evidence="1">Cytoplasmic side</orientation>
    </subcellularLocation>
</comment>
<dbReference type="Proteomes" id="UP000242886">
    <property type="component" value="Chromosome SDENCHOL"/>
</dbReference>
<protein>
    <recommendedName>
        <fullName evidence="11">Lipopolysaccharide heptosyltransferase 1</fullName>
        <ecNumber evidence="10">2.4.99.23</ecNumber>
    </recommendedName>
    <alternativeName>
        <fullName evidence="12">ADP-heptose:lipopolysaccharide heptosyltransferase I</fullName>
    </alternativeName>
</protein>
<evidence type="ECO:0000256" key="4">
    <source>
        <dbReference type="ARBA" id="ARBA00022519"/>
    </source>
</evidence>
<dbReference type="SUPFAM" id="SSF53756">
    <property type="entry name" value="UDP-Glycosyltransferase/glycogen phosphorylase"/>
    <property type="match status" value="1"/>
</dbReference>